<keyword evidence="2" id="KW-1185">Reference proteome</keyword>
<name>A0ABV6QXG7_9ACTN</name>
<dbReference type="EMBL" id="JBHLTC010000050">
    <property type="protein sequence ID" value="MFC0629325.1"/>
    <property type="molecule type" value="Genomic_DNA"/>
</dbReference>
<reference evidence="1 2" key="1">
    <citation type="submission" date="2024-09" db="EMBL/GenBank/DDBJ databases">
        <authorList>
            <person name="Sun Q."/>
            <person name="Mori K."/>
        </authorList>
    </citation>
    <scope>NUCLEOTIDE SEQUENCE [LARGE SCALE GENOMIC DNA]</scope>
    <source>
        <strain evidence="1 2">CGMCC 1.15906</strain>
    </source>
</reference>
<proteinExistence type="predicted"/>
<evidence type="ECO:0000313" key="2">
    <source>
        <dbReference type="Proteomes" id="UP001589890"/>
    </source>
</evidence>
<comment type="caution">
    <text evidence="1">The sequence shown here is derived from an EMBL/GenBank/DDBJ whole genome shotgun (WGS) entry which is preliminary data.</text>
</comment>
<sequence length="45" mass="4538">MTNTTSGGVLAGKQSLLIEFATGVSSLLARKSADPSSRVLAEAMA</sequence>
<dbReference type="RefSeq" id="WP_380057211.1">
    <property type="nucleotide sequence ID" value="NZ_JBHLTC010000050.1"/>
</dbReference>
<evidence type="ECO:0000313" key="1">
    <source>
        <dbReference type="EMBL" id="MFC0629325.1"/>
    </source>
</evidence>
<dbReference type="Proteomes" id="UP001589890">
    <property type="component" value="Unassembled WGS sequence"/>
</dbReference>
<organism evidence="1 2">
    <name type="scientific">Kribbella deserti</name>
    <dbReference type="NCBI Taxonomy" id="1926257"/>
    <lineage>
        <taxon>Bacteria</taxon>
        <taxon>Bacillati</taxon>
        <taxon>Actinomycetota</taxon>
        <taxon>Actinomycetes</taxon>
        <taxon>Propionibacteriales</taxon>
        <taxon>Kribbellaceae</taxon>
        <taxon>Kribbella</taxon>
    </lineage>
</organism>
<gene>
    <name evidence="1" type="ORF">ACFFGN_34990</name>
</gene>
<accession>A0ABV6QXG7</accession>
<protein>
    <submittedName>
        <fullName evidence="1">Uncharacterized protein</fullName>
    </submittedName>
</protein>